<evidence type="ECO:0000259" key="5">
    <source>
        <dbReference type="PROSITE" id="PS50931"/>
    </source>
</evidence>
<gene>
    <name evidence="6" type="primary">oxyR_4</name>
    <name evidence="6" type="ORF">ASD8599_03138</name>
</gene>
<dbReference type="PRINTS" id="PR00039">
    <property type="entry name" value="HTHLYSR"/>
</dbReference>
<dbReference type="AlphaFoldDB" id="A0A2R8BHF2"/>
<keyword evidence="4" id="KW-0804">Transcription</keyword>
<name>A0A2R8BHF2_9RHOB</name>
<dbReference type="SUPFAM" id="SSF53850">
    <property type="entry name" value="Periplasmic binding protein-like II"/>
    <property type="match status" value="1"/>
</dbReference>
<dbReference type="PANTHER" id="PTHR30126">
    <property type="entry name" value="HTH-TYPE TRANSCRIPTIONAL REGULATOR"/>
    <property type="match status" value="1"/>
</dbReference>
<evidence type="ECO:0000256" key="1">
    <source>
        <dbReference type="ARBA" id="ARBA00009437"/>
    </source>
</evidence>
<feature type="domain" description="HTH lysR-type" evidence="5">
    <location>
        <begin position="6"/>
        <end position="63"/>
    </location>
</feature>
<evidence type="ECO:0000256" key="2">
    <source>
        <dbReference type="ARBA" id="ARBA00023015"/>
    </source>
</evidence>
<dbReference type="GO" id="GO:0003700">
    <property type="term" value="F:DNA-binding transcription factor activity"/>
    <property type="evidence" value="ECO:0007669"/>
    <property type="project" value="InterPro"/>
</dbReference>
<dbReference type="OrthoDB" id="9791253at2"/>
<proteinExistence type="inferred from homology"/>
<keyword evidence="7" id="KW-1185">Reference proteome</keyword>
<dbReference type="InterPro" id="IPR036390">
    <property type="entry name" value="WH_DNA-bd_sf"/>
</dbReference>
<dbReference type="GO" id="GO:0000976">
    <property type="term" value="F:transcription cis-regulatory region binding"/>
    <property type="evidence" value="ECO:0007669"/>
    <property type="project" value="TreeGrafter"/>
</dbReference>
<keyword evidence="2" id="KW-0805">Transcription regulation</keyword>
<dbReference type="PROSITE" id="PS50931">
    <property type="entry name" value="HTH_LYSR"/>
    <property type="match status" value="1"/>
</dbReference>
<reference evidence="6 7" key="1">
    <citation type="submission" date="2018-03" db="EMBL/GenBank/DDBJ databases">
        <authorList>
            <person name="Keele B.F."/>
        </authorList>
    </citation>
    <scope>NUCLEOTIDE SEQUENCE [LARGE SCALE GENOMIC DNA]</scope>
    <source>
        <strain evidence="6 7">CECT 8599</strain>
    </source>
</reference>
<dbReference type="Gene3D" id="1.10.10.10">
    <property type="entry name" value="Winged helix-like DNA-binding domain superfamily/Winged helix DNA-binding domain"/>
    <property type="match status" value="1"/>
</dbReference>
<dbReference type="Proteomes" id="UP000244880">
    <property type="component" value="Unassembled WGS sequence"/>
</dbReference>
<dbReference type="SUPFAM" id="SSF46785">
    <property type="entry name" value="Winged helix' DNA-binding domain"/>
    <property type="match status" value="1"/>
</dbReference>
<dbReference type="CDD" id="cd05466">
    <property type="entry name" value="PBP2_LTTR_substrate"/>
    <property type="match status" value="1"/>
</dbReference>
<dbReference type="FunFam" id="1.10.10.10:FF:000001">
    <property type="entry name" value="LysR family transcriptional regulator"/>
    <property type="match status" value="1"/>
</dbReference>
<dbReference type="InterPro" id="IPR005119">
    <property type="entry name" value="LysR_subst-bd"/>
</dbReference>
<comment type="similarity">
    <text evidence="1">Belongs to the LysR transcriptional regulatory family.</text>
</comment>
<accession>A0A2R8BHF2</accession>
<dbReference type="RefSeq" id="WP_108829340.1">
    <property type="nucleotide sequence ID" value="NZ_OMOR01000001.1"/>
</dbReference>
<dbReference type="PANTHER" id="PTHR30126:SF77">
    <property type="entry name" value="TRANSCRIPTIONAL REGULATORY PROTEIN"/>
    <property type="match status" value="1"/>
</dbReference>
<evidence type="ECO:0000313" key="7">
    <source>
        <dbReference type="Proteomes" id="UP000244880"/>
    </source>
</evidence>
<dbReference type="InterPro" id="IPR000847">
    <property type="entry name" value="LysR_HTH_N"/>
</dbReference>
<protein>
    <submittedName>
        <fullName evidence="6">Putative hydrogen peroxide-inducible genes activator</fullName>
    </submittedName>
</protein>
<dbReference type="Pfam" id="PF00126">
    <property type="entry name" value="HTH_1"/>
    <property type="match status" value="1"/>
</dbReference>
<sequence>MIGHILTLKQLEALIWVADLGSFRKAAKHLNTTQPNISTRIAGLEKTLGVILMERDAGSVRLTDKGRDILHAARATLRQAEHLVEVAERPDLIHDRLRLGVTELVACTWLHSYLRRIKETYPSVFVELTVDLSRNLDRALASNRLDIAIMNAPFTAPVDGMIELGRFGYTWTASPNVAAELQGPCTIKDLLPYSILTHARHTLPFIELTEEATRMGLQTARIVPSNSMTSCVQMVADGMGVALLPRVLVEREIAQRRLVQLDVNWTPNALRFAARYQTEKMTVFMNNAAEMAKDVLVAYQADRSSL</sequence>
<evidence type="ECO:0000256" key="4">
    <source>
        <dbReference type="ARBA" id="ARBA00023163"/>
    </source>
</evidence>
<organism evidence="6 7">
    <name type="scientific">Ascidiaceihabitans donghaensis</name>
    <dbReference type="NCBI Taxonomy" id="1510460"/>
    <lineage>
        <taxon>Bacteria</taxon>
        <taxon>Pseudomonadati</taxon>
        <taxon>Pseudomonadota</taxon>
        <taxon>Alphaproteobacteria</taxon>
        <taxon>Rhodobacterales</taxon>
        <taxon>Paracoccaceae</taxon>
        <taxon>Ascidiaceihabitans</taxon>
    </lineage>
</organism>
<evidence type="ECO:0000256" key="3">
    <source>
        <dbReference type="ARBA" id="ARBA00023125"/>
    </source>
</evidence>
<keyword evidence="3" id="KW-0238">DNA-binding</keyword>
<dbReference type="Pfam" id="PF03466">
    <property type="entry name" value="LysR_substrate"/>
    <property type="match status" value="1"/>
</dbReference>
<dbReference type="Gene3D" id="3.40.190.10">
    <property type="entry name" value="Periplasmic binding protein-like II"/>
    <property type="match status" value="2"/>
</dbReference>
<evidence type="ECO:0000313" key="6">
    <source>
        <dbReference type="EMBL" id="SPH22395.1"/>
    </source>
</evidence>
<dbReference type="InterPro" id="IPR036388">
    <property type="entry name" value="WH-like_DNA-bd_sf"/>
</dbReference>
<dbReference type="EMBL" id="OMOR01000001">
    <property type="protein sequence ID" value="SPH22395.1"/>
    <property type="molecule type" value="Genomic_DNA"/>
</dbReference>